<reference evidence="13 14" key="1">
    <citation type="submission" date="2020-08" db="EMBL/GenBank/DDBJ databases">
        <title>Genomic Encyclopedia of Type Strains, Phase IV (KMG-IV): sequencing the most valuable type-strain genomes for metagenomic binning, comparative biology and taxonomic classification.</title>
        <authorList>
            <person name="Goeker M."/>
        </authorList>
    </citation>
    <scope>NUCLEOTIDE SEQUENCE [LARGE SCALE GENOMIC DNA]</scope>
    <source>
        <strain evidence="13 14">DSM 14878</strain>
    </source>
</reference>
<evidence type="ECO:0000256" key="1">
    <source>
        <dbReference type="ARBA" id="ARBA00009684"/>
    </source>
</evidence>
<comment type="pathway">
    <text evidence="10">Isoprenoid biosynthesis; isopentenyl diphosphate biosynthesis via DXP pathway; isopentenyl diphosphate from 1-deoxy-D-xylulose 5-phosphate: step 3/6.</text>
</comment>
<dbReference type="SUPFAM" id="SSF55060">
    <property type="entry name" value="GHMP Kinase, C-terminal domain"/>
    <property type="match status" value="1"/>
</dbReference>
<dbReference type="GO" id="GO:0050515">
    <property type="term" value="F:4-(cytidine 5'-diphospho)-2-C-methyl-D-erythritol kinase activity"/>
    <property type="evidence" value="ECO:0007669"/>
    <property type="project" value="UniProtKB-UniRule"/>
</dbReference>
<feature type="domain" description="GHMP kinase C-terminal" evidence="12">
    <location>
        <begin position="217"/>
        <end position="276"/>
    </location>
</feature>
<comment type="catalytic activity">
    <reaction evidence="10">
        <text>4-CDP-2-C-methyl-D-erythritol + ATP = 4-CDP-2-C-methyl-D-erythritol 2-phosphate + ADP + H(+)</text>
        <dbReference type="Rhea" id="RHEA:18437"/>
        <dbReference type="ChEBI" id="CHEBI:15378"/>
        <dbReference type="ChEBI" id="CHEBI:30616"/>
        <dbReference type="ChEBI" id="CHEBI:57823"/>
        <dbReference type="ChEBI" id="CHEBI:57919"/>
        <dbReference type="ChEBI" id="CHEBI:456216"/>
        <dbReference type="EC" id="2.7.1.148"/>
    </reaction>
</comment>
<dbReference type="UniPathway" id="UPA00056">
    <property type="reaction ID" value="UER00094"/>
</dbReference>
<comment type="function">
    <text evidence="10">Catalyzes the phosphorylation of the position 2 hydroxy group of 4-diphosphocytidyl-2C-methyl-D-erythritol.</text>
</comment>
<evidence type="ECO:0000259" key="11">
    <source>
        <dbReference type="Pfam" id="PF00288"/>
    </source>
</evidence>
<evidence type="ECO:0000256" key="4">
    <source>
        <dbReference type="ARBA" id="ARBA00022679"/>
    </source>
</evidence>
<dbReference type="Gene3D" id="3.30.70.890">
    <property type="entry name" value="GHMP kinase, C-terminal domain"/>
    <property type="match status" value="1"/>
</dbReference>
<evidence type="ECO:0000256" key="3">
    <source>
        <dbReference type="ARBA" id="ARBA00017473"/>
    </source>
</evidence>
<evidence type="ECO:0000259" key="12">
    <source>
        <dbReference type="Pfam" id="PF08544"/>
    </source>
</evidence>
<keyword evidence="5 10" id="KW-0547">Nucleotide-binding</keyword>
<dbReference type="InterPro" id="IPR013750">
    <property type="entry name" value="GHMP_kinase_C_dom"/>
</dbReference>
<dbReference type="Proteomes" id="UP000532936">
    <property type="component" value="Unassembled WGS sequence"/>
</dbReference>
<dbReference type="Pfam" id="PF00288">
    <property type="entry name" value="GHMP_kinases_N"/>
    <property type="match status" value="1"/>
</dbReference>
<evidence type="ECO:0000256" key="5">
    <source>
        <dbReference type="ARBA" id="ARBA00022741"/>
    </source>
</evidence>
<feature type="domain" description="GHMP kinase N-terminal" evidence="11">
    <location>
        <begin position="68"/>
        <end position="137"/>
    </location>
</feature>
<dbReference type="PIRSF" id="PIRSF010376">
    <property type="entry name" value="IspE"/>
    <property type="match status" value="1"/>
</dbReference>
<keyword evidence="4 10" id="KW-0808">Transferase</keyword>
<dbReference type="NCBIfam" id="TIGR00154">
    <property type="entry name" value="ispE"/>
    <property type="match status" value="1"/>
</dbReference>
<feature type="binding site" evidence="10">
    <location>
        <begin position="97"/>
        <end position="107"/>
    </location>
    <ligand>
        <name>ATP</name>
        <dbReference type="ChEBI" id="CHEBI:30616"/>
    </ligand>
</feature>
<evidence type="ECO:0000256" key="7">
    <source>
        <dbReference type="ARBA" id="ARBA00022840"/>
    </source>
</evidence>
<evidence type="ECO:0000256" key="9">
    <source>
        <dbReference type="ARBA" id="ARBA00032554"/>
    </source>
</evidence>
<dbReference type="HAMAP" id="MF_00061">
    <property type="entry name" value="IspE"/>
    <property type="match status" value="1"/>
</dbReference>
<comment type="similarity">
    <text evidence="1 10">Belongs to the GHMP kinase family. IspE subfamily.</text>
</comment>
<evidence type="ECO:0000313" key="13">
    <source>
        <dbReference type="EMBL" id="MBB3873252.1"/>
    </source>
</evidence>
<dbReference type="InterPro" id="IPR036554">
    <property type="entry name" value="GHMP_kinase_C_sf"/>
</dbReference>
<feature type="active site" evidence="10">
    <location>
        <position position="139"/>
    </location>
</feature>
<keyword evidence="6 10" id="KW-0418">Kinase</keyword>
<proteinExistence type="inferred from homology"/>
<feature type="active site" evidence="10">
    <location>
        <position position="11"/>
    </location>
</feature>
<comment type="caution">
    <text evidence="13">The sequence shown here is derived from an EMBL/GenBank/DDBJ whole genome shotgun (WGS) entry which is preliminary data.</text>
</comment>
<dbReference type="EMBL" id="JACIDA010000003">
    <property type="protein sequence ID" value="MBB3873252.1"/>
    <property type="molecule type" value="Genomic_DNA"/>
</dbReference>
<dbReference type="Gene3D" id="3.30.230.10">
    <property type="match status" value="1"/>
</dbReference>
<evidence type="ECO:0000313" key="14">
    <source>
        <dbReference type="Proteomes" id="UP000532936"/>
    </source>
</evidence>
<evidence type="ECO:0000256" key="8">
    <source>
        <dbReference type="ARBA" id="ARBA00023229"/>
    </source>
</evidence>
<dbReference type="InterPro" id="IPR020568">
    <property type="entry name" value="Ribosomal_Su5_D2-typ_SF"/>
</dbReference>
<dbReference type="InterPro" id="IPR004424">
    <property type="entry name" value="IspE"/>
</dbReference>
<accession>A0A7W6F189</accession>
<dbReference type="NCBIfam" id="NF011202">
    <property type="entry name" value="PRK14608.1"/>
    <property type="match status" value="1"/>
</dbReference>
<dbReference type="PANTHER" id="PTHR43527:SF2">
    <property type="entry name" value="4-DIPHOSPHOCYTIDYL-2-C-METHYL-D-ERYTHRITOL KINASE, CHLOROPLASTIC"/>
    <property type="match status" value="1"/>
</dbReference>
<sequence length="290" mass="29130">MSALTALAPAKINLFLHVGPVDADGYHPLSSLVAFADVGDRVTVEPAARLSLTVTGPFGAGLAAEPDNLILRALRTVGEASGAGEPLLKVTLDKRLPIAAGLGGGSSDAGAALKLARQALGLDLDDAALETVAGVIGADGPMCLRMRTAWAEGRGDVLTDEPRLPPLWAVLFNPGVPSPTGAVYRAYDAGPPRAADRPAPPVDWSPAAVIDWLAGLRNDLQPPAEALTPAIAEAVRAVGATPGVALARMSGSGATVFGLCRSSADATAAAAALSAAHPAAWVAATRLAAT</sequence>
<keyword evidence="8 10" id="KW-0414">Isoprene biosynthesis</keyword>
<protein>
    <recommendedName>
        <fullName evidence="3 10">4-diphosphocytidyl-2-C-methyl-D-erythritol kinase</fullName>
        <shortName evidence="10">CMK</shortName>
        <ecNumber evidence="2 10">2.7.1.148</ecNumber>
    </recommendedName>
    <alternativeName>
        <fullName evidence="9 10">4-(cytidine-5'-diphospho)-2-C-methyl-D-erythritol kinase</fullName>
    </alternativeName>
</protein>
<dbReference type="InterPro" id="IPR014721">
    <property type="entry name" value="Ribsml_uS5_D2-typ_fold_subgr"/>
</dbReference>
<evidence type="ECO:0000256" key="10">
    <source>
        <dbReference type="HAMAP-Rule" id="MF_00061"/>
    </source>
</evidence>
<gene>
    <name evidence="10" type="primary">ispE</name>
    <name evidence="13" type="ORF">GGR11_002814</name>
</gene>
<dbReference type="GO" id="GO:0016114">
    <property type="term" value="P:terpenoid biosynthetic process"/>
    <property type="evidence" value="ECO:0007669"/>
    <property type="project" value="UniProtKB-UniRule"/>
</dbReference>
<name>A0A7W6F189_9CAUL</name>
<dbReference type="InterPro" id="IPR006204">
    <property type="entry name" value="GHMP_kinase_N_dom"/>
</dbReference>
<keyword evidence="7 10" id="KW-0067">ATP-binding</keyword>
<evidence type="ECO:0000256" key="6">
    <source>
        <dbReference type="ARBA" id="ARBA00022777"/>
    </source>
</evidence>
<organism evidence="13 14">
    <name type="scientific">Brevundimonas mediterranea</name>
    <dbReference type="NCBI Taxonomy" id="74329"/>
    <lineage>
        <taxon>Bacteria</taxon>
        <taxon>Pseudomonadati</taxon>
        <taxon>Pseudomonadota</taxon>
        <taxon>Alphaproteobacteria</taxon>
        <taxon>Caulobacterales</taxon>
        <taxon>Caulobacteraceae</taxon>
        <taxon>Brevundimonas</taxon>
    </lineage>
</organism>
<dbReference type="GO" id="GO:0019288">
    <property type="term" value="P:isopentenyl diphosphate biosynthetic process, methylerythritol 4-phosphate pathway"/>
    <property type="evidence" value="ECO:0007669"/>
    <property type="project" value="UniProtKB-UniRule"/>
</dbReference>
<dbReference type="Pfam" id="PF08544">
    <property type="entry name" value="GHMP_kinases_C"/>
    <property type="match status" value="1"/>
</dbReference>
<dbReference type="GO" id="GO:0005524">
    <property type="term" value="F:ATP binding"/>
    <property type="evidence" value="ECO:0007669"/>
    <property type="project" value="UniProtKB-UniRule"/>
</dbReference>
<dbReference type="PANTHER" id="PTHR43527">
    <property type="entry name" value="4-DIPHOSPHOCYTIDYL-2-C-METHYL-D-ERYTHRITOL KINASE, CHLOROPLASTIC"/>
    <property type="match status" value="1"/>
</dbReference>
<dbReference type="SUPFAM" id="SSF54211">
    <property type="entry name" value="Ribosomal protein S5 domain 2-like"/>
    <property type="match status" value="1"/>
</dbReference>
<dbReference type="AlphaFoldDB" id="A0A7W6F189"/>
<evidence type="ECO:0000256" key="2">
    <source>
        <dbReference type="ARBA" id="ARBA00012052"/>
    </source>
</evidence>
<dbReference type="RefSeq" id="WP_183197928.1">
    <property type="nucleotide sequence ID" value="NZ_JACIDA010000003.1"/>
</dbReference>
<dbReference type="EC" id="2.7.1.148" evidence="2 10"/>